<reference evidence="1 2" key="1">
    <citation type="journal article" date="2021" name="Nat. Commun.">
        <title>Genetic determinants of endophytism in the Arabidopsis root mycobiome.</title>
        <authorList>
            <person name="Mesny F."/>
            <person name="Miyauchi S."/>
            <person name="Thiergart T."/>
            <person name="Pickel B."/>
            <person name="Atanasova L."/>
            <person name="Karlsson M."/>
            <person name="Huettel B."/>
            <person name="Barry K.W."/>
            <person name="Haridas S."/>
            <person name="Chen C."/>
            <person name="Bauer D."/>
            <person name="Andreopoulos W."/>
            <person name="Pangilinan J."/>
            <person name="LaButti K."/>
            <person name="Riley R."/>
            <person name="Lipzen A."/>
            <person name="Clum A."/>
            <person name="Drula E."/>
            <person name="Henrissat B."/>
            <person name="Kohler A."/>
            <person name="Grigoriev I.V."/>
            <person name="Martin F.M."/>
            <person name="Hacquard S."/>
        </authorList>
    </citation>
    <scope>NUCLEOTIDE SEQUENCE [LARGE SCALE GENOMIC DNA]</scope>
    <source>
        <strain evidence="1 2">MPI-SDFR-AT-0079</strain>
    </source>
</reference>
<evidence type="ECO:0000313" key="2">
    <source>
        <dbReference type="Proteomes" id="UP000724584"/>
    </source>
</evidence>
<keyword evidence="2" id="KW-1185">Reference proteome</keyword>
<dbReference type="Proteomes" id="UP000724584">
    <property type="component" value="Unassembled WGS sequence"/>
</dbReference>
<proteinExistence type="predicted"/>
<comment type="caution">
    <text evidence="1">The sequence shown here is derived from an EMBL/GenBank/DDBJ whole genome shotgun (WGS) entry which is preliminary data.</text>
</comment>
<sequence>MAPSVNGAPPSGSASSSSGAGVFTPSSSSNSHASAAGSNNSNASSGQPREPSYQTTSFMAQPATEDGSLHGRLVDQPGVEADRVEFHTARAQQTVDELGRRISKSW</sequence>
<accession>A0ACB7P129</accession>
<protein>
    <submittedName>
        <fullName evidence="1">Uncharacterized protein</fullName>
    </submittedName>
</protein>
<dbReference type="EMBL" id="JAGIZQ010000006">
    <property type="protein sequence ID" value="KAH6622733.1"/>
    <property type="molecule type" value="Genomic_DNA"/>
</dbReference>
<gene>
    <name evidence="1" type="ORF">F5144DRAFT_550376</name>
</gene>
<organism evidence="1 2">
    <name type="scientific">Chaetomium tenue</name>
    <dbReference type="NCBI Taxonomy" id="1854479"/>
    <lineage>
        <taxon>Eukaryota</taxon>
        <taxon>Fungi</taxon>
        <taxon>Dikarya</taxon>
        <taxon>Ascomycota</taxon>
        <taxon>Pezizomycotina</taxon>
        <taxon>Sordariomycetes</taxon>
        <taxon>Sordariomycetidae</taxon>
        <taxon>Sordariales</taxon>
        <taxon>Chaetomiaceae</taxon>
        <taxon>Chaetomium</taxon>
    </lineage>
</organism>
<name>A0ACB7P129_9PEZI</name>
<evidence type="ECO:0000313" key="1">
    <source>
        <dbReference type="EMBL" id="KAH6622733.1"/>
    </source>
</evidence>